<name>A0A137S390_9GAMM</name>
<organism evidence="1 2">
    <name type="scientific">Marinobacter excellens LAMA 842</name>
    <dbReference type="NCBI Taxonomy" id="1306954"/>
    <lineage>
        <taxon>Bacteria</taxon>
        <taxon>Pseudomonadati</taxon>
        <taxon>Pseudomonadota</taxon>
        <taxon>Gammaproteobacteria</taxon>
        <taxon>Pseudomonadales</taxon>
        <taxon>Marinobacteraceae</taxon>
        <taxon>Marinobacter</taxon>
    </lineage>
</organism>
<protein>
    <recommendedName>
        <fullName evidence="3">DUF465 domain-containing protein</fullName>
    </recommendedName>
</protein>
<dbReference type="Pfam" id="PF04325">
    <property type="entry name" value="DUF465"/>
    <property type="match status" value="1"/>
</dbReference>
<keyword evidence="2" id="KW-1185">Reference proteome</keyword>
<evidence type="ECO:0008006" key="3">
    <source>
        <dbReference type="Google" id="ProtNLM"/>
    </source>
</evidence>
<proteinExistence type="predicted"/>
<reference evidence="2" key="1">
    <citation type="submission" date="2015-12" db="EMBL/GenBank/DDBJ databases">
        <authorList>
            <person name="Lima A."/>
            <person name="Farahani Zayas N."/>
            <person name="Castro Da Silva M.A."/>
            <person name="Cabral A."/>
            <person name="Pessatti M.L."/>
        </authorList>
    </citation>
    <scope>NUCLEOTIDE SEQUENCE [LARGE SCALE GENOMIC DNA]</scope>
    <source>
        <strain evidence="2">LAMA 842</strain>
    </source>
</reference>
<dbReference type="Gene3D" id="6.10.280.50">
    <property type="match status" value="1"/>
</dbReference>
<dbReference type="EMBL" id="LOCO01000027">
    <property type="protein sequence ID" value="KXO06903.1"/>
    <property type="molecule type" value="Genomic_DNA"/>
</dbReference>
<evidence type="ECO:0000313" key="1">
    <source>
        <dbReference type="EMBL" id="KXO06903.1"/>
    </source>
</evidence>
<dbReference type="Proteomes" id="UP000070282">
    <property type="component" value="Unassembled WGS sequence"/>
</dbReference>
<dbReference type="InterPro" id="IPR007420">
    <property type="entry name" value="DUF465"/>
</dbReference>
<dbReference type="AlphaFoldDB" id="A0A137S390"/>
<dbReference type="InterPro" id="IPR038444">
    <property type="entry name" value="DUF465_sf"/>
</dbReference>
<gene>
    <name evidence="1" type="ORF">J122_3584</name>
</gene>
<evidence type="ECO:0000313" key="2">
    <source>
        <dbReference type="Proteomes" id="UP000070282"/>
    </source>
</evidence>
<dbReference type="RefSeq" id="WP_061333371.1">
    <property type="nucleotide sequence ID" value="NZ_LOCO01000027.1"/>
</dbReference>
<comment type="caution">
    <text evidence="1">The sequence shown here is derived from an EMBL/GenBank/DDBJ whole genome shotgun (WGS) entry which is preliminary data.</text>
</comment>
<dbReference type="PATRIC" id="fig|1306954.6.peg.2153"/>
<accession>A0A137S390</accession>
<sequence length="82" mass="9692">MGISNHELHHEFPQHSDLIDRLSEQDAHFKQQLKEYAKLDKEIYALERRDVPVSDESFTRMKSERAHLKDQLYNALLKAADD</sequence>